<keyword evidence="2" id="KW-0812">Transmembrane</keyword>
<accession>Q2KHH8</accession>
<keyword evidence="2" id="KW-0472">Membrane</keyword>
<reference evidence="3" key="1">
    <citation type="submission" date="2005-01" db="EMBL/GenBank/DDBJ databases">
        <title>The sequence of Magnaporthe grisea chromosome 7.</title>
        <authorList>
            <person name="Thon M.R."/>
            <person name="Pan H."/>
            <person name="Diener A."/>
            <person name="Papalas J."/>
            <person name="Taro A."/>
            <person name="Mitchell T."/>
            <person name="Dean R.A."/>
        </authorList>
    </citation>
    <scope>NUCLEOTIDE SEQUENCE</scope>
    <source>
        <strain evidence="3">70-15</strain>
    </source>
</reference>
<keyword evidence="2" id="KW-1133">Transmembrane helix</keyword>
<gene>
    <name evidence="3" type="ORF">MGCH7_ch7g7</name>
</gene>
<dbReference type="AlphaFoldDB" id="Q2KHH8"/>
<dbReference type="EMBL" id="CM000230">
    <property type="protein sequence ID" value="EAQ70600.1"/>
    <property type="molecule type" value="Genomic_DNA"/>
</dbReference>
<evidence type="ECO:0000256" key="1">
    <source>
        <dbReference type="SAM" id="MobiDB-lite"/>
    </source>
</evidence>
<evidence type="ECO:0000256" key="2">
    <source>
        <dbReference type="SAM" id="Phobius"/>
    </source>
</evidence>
<organism evidence="3">
    <name type="scientific">Pyricularia oryzae (strain 70-15 / ATCC MYA-4617 / FGSC 8958)</name>
    <name type="common">Rice blast fungus</name>
    <name type="synonym">Magnaporthe oryzae</name>
    <dbReference type="NCBI Taxonomy" id="242507"/>
    <lineage>
        <taxon>Eukaryota</taxon>
        <taxon>Fungi</taxon>
        <taxon>Dikarya</taxon>
        <taxon>Ascomycota</taxon>
        <taxon>Pezizomycotina</taxon>
        <taxon>Sordariomycetes</taxon>
        <taxon>Sordariomycetidae</taxon>
        <taxon>Magnaporthales</taxon>
        <taxon>Pyriculariaceae</taxon>
        <taxon>Pyricularia</taxon>
    </lineage>
</organism>
<name>Q2KHH8_PYRO7</name>
<evidence type="ECO:0000313" key="3">
    <source>
        <dbReference type="EMBL" id="EAQ70600.1"/>
    </source>
</evidence>
<protein>
    <submittedName>
        <fullName evidence="3">Uncharacterized protein</fullName>
    </submittedName>
</protein>
<proteinExistence type="predicted"/>
<feature type="region of interest" description="Disordered" evidence="1">
    <location>
        <begin position="90"/>
        <end position="109"/>
    </location>
</feature>
<feature type="transmembrane region" description="Helical" evidence="2">
    <location>
        <begin position="204"/>
        <end position="223"/>
    </location>
</feature>
<sequence length="260" mass="28435">MPVVSAPAITGDGGFVQLDTESDRFKHVPVGAKNLQVLPESSDTKHLVECGTFHVARCRVGEFGLQIQHVVGQIWAAFGWDKSRKAARHAELKRKAHAQQPAPGKPIIMRAPPVDLKKLEAVRHGPRRDLPYDGSAHELTFLGLVPRPQQRLEGTLRLEEHLQCLDFYYTRPWEAAGKGLPVNESKTNDGDLGSTPRCMRRSRWAVGLAFVVIVGVFVGLDALGYDYRTILIQGAANRATYKDGGDTACHATLAAPSGQS</sequence>